<dbReference type="Pfam" id="PF06314">
    <property type="entry name" value="ADC"/>
    <property type="match status" value="1"/>
</dbReference>
<gene>
    <name evidence="1" type="ORF">F965_01294</name>
</gene>
<dbReference type="PATRIC" id="fig|1217675.3.peg.1255"/>
<dbReference type="GO" id="GO:0016829">
    <property type="term" value="F:lyase activity"/>
    <property type="evidence" value="ECO:0007669"/>
    <property type="project" value="InterPro"/>
</dbReference>
<dbReference type="HOGENOM" id="CLU_104578_0_0_6"/>
<name>N8Y1U3_9GAMM</name>
<dbReference type="InterPro" id="IPR023375">
    <property type="entry name" value="ADC_dom_sf"/>
</dbReference>
<dbReference type="PANTHER" id="PTHR40518">
    <property type="entry name" value="ACETOACETATE DECARBOXYLASE"/>
    <property type="match status" value="1"/>
</dbReference>
<dbReference type="EMBL" id="APPI01000013">
    <property type="protein sequence ID" value="ENV13588.1"/>
    <property type="molecule type" value="Genomic_DNA"/>
</dbReference>
<dbReference type="Proteomes" id="UP000018438">
    <property type="component" value="Unassembled WGS sequence"/>
</dbReference>
<sequence>MNVHRLQEKNIHQFPPWHLQGEGFILNYWITPHFIRESRNFGIAPSPLGRVVQVMLVHYHHSPVGPYDELLIMDHPLISRRRLSTIPKIYVSTHESIVHGQHLWGIPKEYAEFEWQEQGQEVICRITHQGQNMTVLLKKSKSSRSFYLNSYHLPTSMLKIRQTWKSSHYQFSPQFRGYLSKLAQVEWQNTQSIFPDFSRAKYIQSFYVPKFNLIFPEAKVHKK</sequence>
<proteinExistence type="predicted"/>
<dbReference type="InterPro" id="IPR010451">
    <property type="entry name" value="Acetoacetate_decarboxylase"/>
</dbReference>
<dbReference type="Gene3D" id="2.40.400.10">
    <property type="entry name" value="Acetoacetate decarboxylase-like"/>
    <property type="match status" value="1"/>
</dbReference>
<dbReference type="SUPFAM" id="SSF160104">
    <property type="entry name" value="Acetoacetate decarboxylase-like"/>
    <property type="match status" value="1"/>
</dbReference>
<evidence type="ECO:0000313" key="2">
    <source>
        <dbReference type="Proteomes" id="UP000018438"/>
    </source>
</evidence>
<evidence type="ECO:0000313" key="1">
    <source>
        <dbReference type="EMBL" id="ENV13588.1"/>
    </source>
</evidence>
<reference evidence="1 2" key="1">
    <citation type="submission" date="2013-02" db="EMBL/GenBank/DDBJ databases">
        <title>The Genome Sequence of Acinetobacter schindleri NIPH 900.</title>
        <authorList>
            <consortium name="The Broad Institute Genome Sequencing Platform"/>
            <consortium name="The Broad Institute Genome Sequencing Center for Infectious Disease"/>
            <person name="Cerqueira G."/>
            <person name="Feldgarden M."/>
            <person name="Courvalin P."/>
            <person name="Perichon B."/>
            <person name="Grillot-Courvalin C."/>
            <person name="Clermont D."/>
            <person name="Rocha E."/>
            <person name="Yoon E.-J."/>
            <person name="Nemec A."/>
            <person name="Walker B."/>
            <person name="Young S.K."/>
            <person name="Zeng Q."/>
            <person name="Gargeya S."/>
            <person name="Fitzgerald M."/>
            <person name="Haas B."/>
            <person name="Abouelleil A."/>
            <person name="Alvarado L."/>
            <person name="Arachchi H.M."/>
            <person name="Berlin A.M."/>
            <person name="Chapman S.B."/>
            <person name="Dewar J."/>
            <person name="Goldberg J."/>
            <person name="Griggs A."/>
            <person name="Gujja S."/>
            <person name="Hansen M."/>
            <person name="Howarth C."/>
            <person name="Imamovic A."/>
            <person name="Larimer J."/>
            <person name="McCowan C."/>
            <person name="Murphy C."/>
            <person name="Neiman D."/>
            <person name="Pearson M."/>
            <person name="Priest M."/>
            <person name="Roberts A."/>
            <person name="Saif S."/>
            <person name="Shea T."/>
            <person name="Sisk P."/>
            <person name="Sykes S."/>
            <person name="Wortman J."/>
            <person name="Nusbaum C."/>
            <person name="Birren B."/>
        </authorList>
    </citation>
    <scope>NUCLEOTIDE SEQUENCE [LARGE SCALE GENOMIC DNA]</scope>
    <source>
        <strain evidence="1 2">NIPH 900</strain>
    </source>
</reference>
<organism evidence="1 2">
    <name type="scientific">Acinetobacter schindleri NIPH 900</name>
    <dbReference type="NCBI Taxonomy" id="1217675"/>
    <lineage>
        <taxon>Bacteria</taxon>
        <taxon>Pseudomonadati</taxon>
        <taxon>Pseudomonadota</taxon>
        <taxon>Gammaproteobacteria</taxon>
        <taxon>Moraxellales</taxon>
        <taxon>Moraxellaceae</taxon>
        <taxon>Acinetobacter</taxon>
    </lineage>
</organism>
<protein>
    <recommendedName>
        <fullName evidence="3">Acetoacetate decarboxylase</fullName>
    </recommendedName>
</protein>
<dbReference type="PANTHER" id="PTHR40518:SF1">
    <property type="entry name" value="ACETOACETATE DECARBOXYLASE"/>
    <property type="match status" value="1"/>
</dbReference>
<accession>N8Y1U3</accession>
<keyword evidence="2" id="KW-1185">Reference proteome</keyword>
<dbReference type="AlphaFoldDB" id="N8Y1U3"/>
<comment type="caution">
    <text evidence="1">The sequence shown here is derived from an EMBL/GenBank/DDBJ whole genome shotgun (WGS) entry which is preliminary data.</text>
</comment>
<dbReference type="RefSeq" id="WP_004814046.1">
    <property type="nucleotide sequence ID" value="NZ_KB849451.1"/>
</dbReference>
<evidence type="ECO:0008006" key="3">
    <source>
        <dbReference type="Google" id="ProtNLM"/>
    </source>
</evidence>